<evidence type="ECO:0000313" key="3">
    <source>
        <dbReference type="Proteomes" id="UP000186303"/>
    </source>
</evidence>
<dbReference type="EMBL" id="LT671824">
    <property type="protein sequence ID" value="SHO78277.1"/>
    <property type="molecule type" value="Genomic_DNA"/>
</dbReference>
<feature type="region of interest" description="Disordered" evidence="1">
    <location>
        <begin position="89"/>
        <end position="116"/>
    </location>
</feature>
<dbReference type="Proteomes" id="UP000186303">
    <property type="component" value="Chromosome 4"/>
</dbReference>
<keyword evidence="3" id="KW-1185">Reference proteome</keyword>
<sequence length="138" mass="15527">MSSSAWQAFHASHFDDAARRAWFAGHLAYGHAPLIPSAPLGRLEQEVAWTQLAPGEHDVDWQRRHGVQYLTPGSARIFDASRRFREGRWRADEARAKDEARTSQTPERRSPDPPCPEELAALRARALEAMSKRRTAGA</sequence>
<dbReference type="STRING" id="1230383.A0A1M8A7J0"/>
<dbReference type="OrthoDB" id="3361479at2759"/>
<evidence type="ECO:0000313" key="2">
    <source>
        <dbReference type="EMBL" id="SHO78277.1"/>
    </source>
</evidence>
<feature type="compositionally biased region" description="Basic and acidic residues" evidence="1">
    <location>
        <begin position="89"/>
        <end position="111"/>
    </location>
</feature>
<accession>A0A1M8A7J0</accession>
<gene>
    <name evidence="2" type="ORF">MSYG_2619</name>
</gene>
<name>A0A1M8A7J0_MALS4</name>
<proteinExistence type="predicted"/>
<dbReference type="AlphaFoldDB" id="A0A1M8A7J0"/>
<reference evidence="3" key="1">
    <citation type="journal article" date="2017" name="Nucleic Acids Res.">
        <title>Proteogenomics produces comprehensive and highly accurate protein-coding gene annotation in a complete genome assembly of Malassezia sympodialis.</title>
        <authorList>
            <person name="Zhu Y."/>
            <person name="Engstroem P.G."/>
            <person name="Tellgren-Roth C."/>
            <person name="Baudo C.D."/>
            <person name="Kennell J.C."/>
            <person name="Sun S."/>
            <person name="Billmyre R.B."/>
            <person name="Schroeder M.S."/>
            <person name="Andersson A."/>
            <person name="Holm T."/>
            <person name="Sigurgeirsson B."/>
            <person name="Wu G."/>
            <person name="Sankaranarayanan S.R."/>
            <person name="Siddharthan R."/>
            <person name="Sanyal K."/>
            <person name="Lundeberg J."/>
            <person name="Nystedt B."/>
            <person name="Boekhout T."/>
            <person name="Dawson T.L. Jr."/>
            <person name="Heitman J."/>
            <person name="Scheynius A."/>
            <person name="Lehtioe J."/>
        </authorList>
    </citation>
    <scope>NUCLEOTIDE SEQUENCE [LARGE SCALE GENOMIC DNA]</scope>
    <source>
        <strain evidence="3">ATCC 42132</strain>
    </source>
</reference>
<protein>
    <submittedName>
        <fullName evidence="2">Uncharacterized protein</fullName>
    </submittedName>
</protein>
<organism evidence="2 3">
    <name type="scientific">Malassezia sympodialis (strain ATCC 42132)</name>
    <name type="common">Atopic eczema-associated yeast</name>
    <dbReference type="NCBI Taxonomy" id="1230383"/>
    <lineage>
        <taxon>Eukaryota</taxon>
        <taxon>Fungi</taxon>
        <taxon>Dikarya</taxon>
        <taxon>Basidiomycota</taxon>
        <taxon>Ustilaginomycotina</taxon>
        <taxon>Malasseziomycetes</taxon>
        <taxon>Malasseziales</taxon>
        <taxon>Malasseziaceae</taxon>
        <taxon>Malassezia</taxon>
    </lineage>
</organism>
<evidence type="ECO:0000256" key="1">
    <source>
        <dbReference type="SAM" id="MobiDB-lite"/>
    </source>
</evidence>
<dbReference type="VEuPathDB" id="FungiDB:MSYG_2619"/>